<organism evidence="1 3">
    <name type="scientific">Brevibacterium linens</name>
    <dbReference type="NCBI Taxonomy" id="1703"/>
    <lineage>
        <taxon>Bacteria</taxon>
        <taxon>Bacillati</taxon>
        <taxon>Actinomycetota</taxon>
        <taxon>Actinomycetes</taxon>
        <taxon>Micrococcales</taxon>
        <taxon>Brevibacteriaceae</taxon>
        <taxon>Brevibacterium</taxon>
    </lineage>
</organism>
<accession>A0A0B9AWX8</accession>
<dbReference type="PATRIC" id="fig|1703.6.peg.460"/>
<evidence type="ECO:0008006" key="5">
    <source>
        <dbReference type="Google" id="ProtNLM"/>
    </source>
</evidence>
<reference evidence="2 4" key="2">
    <citation type="submission" date="2017-03" db="EMBL/GenBank/DDBJ databases">
        <authorList>
            <person name="Afonso C.L."/>
            <person name="Miller P.J."/>
            <person name="Scott M.A."/>
            <person name="Spackman E."/>
            <person name="Goraichik I."/>
            <person name="Dimitrov K.M."/>
            <person name="Suarez D.L."/>
            <person name="Swayne D.E."/>
        </authorList>
    </citation>
    <scope>NUCLEOTIDE SEQUENCE [LARGE SCALE GENOMIC DNA]</scope>
    <source>
        <strain evidence="2 4">Mu101</strain>
    </source>
</reference>
<dbReference type="InterPro" id="IPR023159">
    <property type="entry name" value="SO1590-like_sf"/>
</dbReference>
<gene>
    <name evidence="1" type="ORF">AE0388_0576</name>
    <name evidence="2" type="ORF">BLIN101_02248</name>
</gene>
<dbReference type="SUPFAM" id="SSF159238">
    <property type="entry name" value="SO1590-like"/>
    <property type="match status" value="1"/>
</dbReference>
<dbReference type="Pfam" id="PF11528">
    <property type="entry name" value="DUF3224"/>
    <property type="match status" value="1"/>
</dbReference>
<keyword evidence="3" id="KW-1185">Reference proteome</keyword>
<protein>
    <recommendedName>
        <fullName evidence="5">DUF3224 domain-containing protein</fullName>
    </recommendedName>
</protein>
<reference evidence="1 3" key="1">
    <citation type="submission" date="2014-11" db="EMBL/GenBank/DDBJ databases">
        <title>Draft Genome Sequence of Brevibacterium linens AE038-8.</title>
        <authorList>
            <person name="Maizel D."/>
            <person name="Utturkar S.M."/>
            <person name="Brown S.D."/>
            <person name="Ferrero M."/>
            <person name="Rosen B.P."/>
        </authorList>
    </citation>
    <scope>NUCLEOTIDE SEQUENCE [LARGE SCALE GENOMIC DNA]</scope>
    <source>
        <strain evidence="1 3">AE038-8</strain>
    </source>
</reference>
<dbReference type="Proteomes" id="UP000031488">
    <property type="component" value="Unassembled WGS sequence"/>
</dbReference>
<sequence length="136" mass="14532">MDASGAFTVETFTPIDLPREETPTTATPVGLARMEKHFTGEVSGHSTTLFTYAVDHSTDVGGYVAMESFAGNLHERTGTFNFTHSATTSGEDRDNESFVIIPSSGTGDLAGITGTGGLRNEADGTHRVWLTYELPE</sequence>
<evidence type="ECO:0000313" key="3">
    <source>
        <dbReference type="Proteomes" id="UP000031488"/>
    </source>
</evidence>
<evidence type="ECO:0000313" key="1">
    <source>
        <dbReference type="EMBL" id="KHS53821.1"/>
    </source>
</evidence>
<dbReference type="OrthoDB" id="882224at2"/>
<evidence type="ECO:0000313" key="2">
    <source>
        <dbReference type="EMBL" id="SMX86100.1"/>
    </source>
</evidence>
<evidence type="ECO:0000313" key="4">
    <source>
        <dbReference type="Proteomes" id="UP000234498"/>
    </source>
</evidence>
<name>A0A0B9AWX8_BRELN</name>
<dbReference type="RefSeq" id="WP_039206908.1">
    <property type="nucleotide sequence ID" value="NZ_FXZA01000013.1"/>
</dbReference>
<dbReference type="Gene3D" id="2.40.350.10">
    <property type="entry name" value="SO1590-like"/>
    <property type="match status" value="1"/>
</dbReference>
<proteinExistence type="predicted"/>
<dbReference type="EMBL" id="JTJZ01000013">
    <property type="protein sequence ID" value="KHS53821.1"/>
    <property type="molecule type" value="Genomic_DNA"/>
</dbReference>
<dbReference type="InterPro" id="IPR021607">
    <property type="entry name" value="DUF3224"/>
</dbReference>
<dbReference type="EMBL" id="FXZA01000013">
    <property type="protein sequence ID" value="SMX86100.1"/>
    <property type="molecule type" value="Genomic_DNA"/>
</dbReference>
<dbReference type="AlphaFoldDB" id="A0A0B9AWX8"/>
<dbReference type="Proteomes" id="UP000234498">
    <property type="component" value="Unassembled WGS sequence"/>
</dbReference>